<evidence type="ECO:0000313" key="5">
    <source>
        <dbReference type="Proteomes" id="UP000619512"/>
    </source>
</evidence>
<proteinExistence type="predicted"/>
<dbReference type="EMBL" id="CP038026">
    <property type="protein sequence ID" value="QBQ36148.1"/>
    <property type="molecule type" value="Genomic_DNA"/>
</dbReference>
<sequence>MTCPLPCRLAAALFAMLLVASPAMADGFASAAITGVRLGALDLTPDDGVAAGFSISGITPALSATLYGASSDHYSVGYPGPDVPASVALVLSDSASSAATDGTLGHVTSRAFGTAALGEFGYGTASGSEEVRVLLEPHSVLTIGGHLSSLAYRTDEVRDYDTVGLTTVSIVGASGHTYTQLARQSLSYADWPARMAIEDDFMLAFANGTAQRQAVSLYFQAWSAVTRSVTPVPEPPMAALLLGGAVLLAAQRKRGKVRSRGSGPT</sequence>
<evidence type="ECO:0000313" key="4">
    <source>
        <dbReference type="Proteomes" id="UP000294359"/>
    </source>
</evidence>
<reference evidence="3 4" key="2">
    <citation type="submission" date="2019-03" db="EMBL/GenBank/DDBJ databases">
        <title>Draft Genome Sequences of Six Type Strains of the Genus Massilia.</title>
        <authorList>
            <person name="Miess H."/>
            <person name="Frediansyhah A."/>
            <person name="Gross H."/>
        </authorList>
    </citation>
    <scope>NUCLEOTIDE SEQUENCE [LARGE SCALE GENOMIC DNA]</scope>
    <source>
        <strain evidence="3 4">DSM 17505</strain>
    </source>
</reference>
<dbReference type="EMBL" id="BMWW01000001">
    <property type="protein sequence ID" value="GGY77727.1"/>
    <property type="molecule type" value="Genomic_DNA"/>
</dbReference>
<reference evidence="2" key="1">
    <citation type="journal article" date="2014" name="Int. J. Syst. Evol. Microbiol.">
        <title>Complete genome sequence of Corynebacterium casei LMG S-19264T (=DSM 44701T), isolated from a smear-ripened cheese.</title>
        <authorList>
            <consortium name="US DOE Joint Genome Institute (JGI-PGF)"/>
            <person name="Walter F."/>
            <person name="Albersmeier A."/>
            <person name="Kalinowski J."/>
            <person name="Ruckert C."/>
        </authorList>
    </citation>
    <scope>NUCLEOTIDE SEQUENCE</scope>
    <source>
        <strain evidence="2">KCTC 12344</strain>
    </source>
</reference>
<keyword evidence="1" id="KW-0732">Signal</keyword>
<keyword evidence="4" id="KW-1185">Reference proteome</keyword>
<reference evidence="2" key="3">
    <citation type="submission" date="2022-12" db="EMBL/GenBank/DDBJ databases">
        <authorList>
            <person name="Sun Q."/>
            <person name="Kim S."/>
        </authorList>
    </citation>
    <scope>NUCLEOTIDE SEQUENCE</scope>
    <source>
        <strain evidence="2">KCTC 12344</strain>
    </source>
</reference>
<evidence type="ECO:0008006" key="6">
    <source>
        <dbReference type="Google" id="ProtNLM"/>
    </source>
</evidence>
<dbReference type="Proteomes" id="UP000619512">
    <property type="component" value="Unassembled WGS sequence"/>
</dbReference>
<evidence type="ECO:0000313" key="3">
    <source>
        <dbReference type="EMBL" id="QBQ36148.1"/>
    </source>
</evidence>
<organism evidence="2 5">
    <name type="scientific">Pseudoduganella plicata</name>
    <dbReference type="NCBI Taxonomy" id="321984"/>
    <lineage>
        <taxon>Bacteria</taxon>
        <taxon>Pseudomonadati</taxon>
        <taxon>Pseudomonadota</taxon>
        <taxon>Betaproteobacteria</taxon>
        <taxon>Burkholderiales</taxon>
        <taxon>Oxalobacteraceae</taxon>
        <taxon>Telluria group</taxon>
        <taxon>Pseudoduganella</taxon>
    </lineage>
</organism>
<feature type="signal peptide" evidence="1">
    <location>
        <begin position="1"/>
        <end position="25"/>
    </location>
</feature>
<dbReference type="RefSeq" id="WP_134384433.1">
    <property type="nucleotide sequence ID" value="NZ_BMWW01000001.1"/>
</dbReference>
<evidence type="ECO:0000313" key="2">
    <source>
        <dbReference type="EMBL" id="GGY77727.1"/>
    </source>
</evidence>
<dbReference type="AlphaFoldDB" id="A0A4V1ATM1"/>
<evidence type="ECO:0000256" key="1">
    <source>
        <dbReference type="SAM" id="SignalP"/>
    </source>
</evidence>
<dbReference type="OrthoDB" id="8756649at2"/>
<protein>
    <recommendedName>
        <fullName evidence="6">PEP-CTERM sorting domain-containing protein</fullName>
    </recommendedName>
</protein>
<dbReference type="Proteomes" id="UP000294359">
    <property type="component" value="Chromosome"/>
</dbReference>
<accession>A0A4V1ATM1</accession>
<feature type="chain" id="PRO_5044609875" description="PEP-CTERM sorting domain-containing protein" evidence="1">
    <location>
        <begin position="26"/>
        <end position="265"/>
    </location>
</feature>
<gene>
    <name evidence="3" type="ORF">E1742_08260</name>
    <name evidence="2" type="ORF">GCM10007388_08160</name>
</gene>
<name>A0A4V1ATM1_9BURK</name>